<dbReference type="Proteomes" id="UP000433089">
    <property type="component" value="Unassembled WGS sequence"/>
</dbReference>
<name>A0A653LWX9_BACAB</name>
<sequence>MRYPYEFKEDQFGDLAIILPKEISIFSAFIQDISSIEEVDEYTGYIQNVIGGVYENFEITLKMQPV</sequence>
<proteinExistence type="predicted"/>
<dbReference type="AlphaFoldDB" id="A0A653LWX9"/>
<reference evidence="1 2" key="1">
    <citation type="submission" date="2019-10" db="EMBL/GenBank/DDBJ databases">
        <authorList>
            <person name="Karimi E."/>
        </authorList>
    </citation>
    <scope>NUCLEOTIDE SEQUENCE [LARGE SCALE GENOMIC DNA]</scope>
    <source>
        <strain evidence="1">Bacillus sp. 348</strain>
    </source>
</reference>
<protein>
    <submittedName>
        <fullName evidence="1">Uncharacterized protein</fullName>
    </submittedName>
</protein>
<organism evidence="1 2">
    <name type="scientific">Bacillus altitudinis</name>
    <dbReference type="NCBI Taxonomy" id="293387"/>
    <lineage>
        <taxon>Bacteria</taxon>
        <taxon>Bacillati</taxon>
        <taxon>Bacillota</taxon>
        <taxon>Bacilli</taxon>
        <taxon>Bacillales</taxon>
        <taxon>Bacillaceae</taxon>
        <taxon>Bacillus</taxon>
    </lineage>
</organism>
<dbReference type="EMBL" id="CABWLH010000007">
    <property type="protein sequence ID" value="VXA96895.1"/>
    <property type="molecule type" value="Genomic_DNA"/>
</dbReference>
<gene>
    <name evidence="1" type="ORF">BACI348_20002</name>
</gene>
<accession>A0A653LWX9</accession>
<evidence type="ECO:0000313" key="1">
    <source>
        <dbReference type="EMBL" id="VXA96895.1"/>
    </source>
</evidence>
<evidence type="ECO:0000313" key="2">
    <source>
        <dbReference type="Proteomes" id="UP000433089"/>
    </source>
</evidence>